<proteinExistence type="predicted"/>
<accession>A0A1H3SZS4</accession>
<dbReference type="Gene3D" id="3.40.50.720">
    <property type="entry name" value="NAD(P)-binding Rossmann-like Domain"/>
    <property type="match status" value="1"/>
</dbReference>
<gene>
    <name evidence="4" type="ORF">SAMN05444412_11471</name>
</gene>
<comment type="caution">
    <text evidence="4">The sequence shown here is derived from an EMBL/GenBank/DDBJ whole genome shotgun (WGS) entry which is preliminary data.</text>
</comment>
<feature type="chain" id="PRO_5046096311" evidence="1">
    <location>
        <begin position="21"/>
        <end position="369"/>
    </location>
</feature>
<feature type="domain" description="Gfo/Idh/MocA-like oxidoreductase N-terminal" evidence="2">
    <location>
        <begin position="29"/>
        <end position="148"/>
    </location>
</feature>
<reference evidence="4 5" key="1">
    <citation type="submission" date="2016-10" db="EMBL/GenBank/DDBJ databases">
        <authorList>
            <person name="Varghese N."/>
            <person name="Submissions S."/>
        </authorList>
    </citation>
    <scope>NUCLEOTIDE SEQUENCE [LARGE SCALE GENOMIC DNA]</scope>
    <source>
        <strain evidence="4 5">DSM 17997</strain>
    </source>
</reference>
<dbReference type="InterPro" id="IPR051450">
    <property type="entry name" value="Gfo/Idh/MocA_Oxidoreductases"/>
</dbReference>
<dbReference type="Gene3D" id="3.30.360.10">
    <property type="entry name" value="Dihydrodipicolinate Reductase, domain 2"/>
    <property type="match status" value="1"/>
</dbReference>
<evidence type="ECO:0000313" key="4">
    <source>
        <dbReference type="EMBL" id="SDZ43167.1"/>
    </source>
</evidence>
<evidence type="ECO:0000256" key="1">
    <source>
        <dbReference type="SAM" id="SignalP"/>
    </source>
</evidence>
<keyword evidence="5" id="KW-1185">Reference proteome</keyword>
<feature type="signal peptide" evidence="1">
    <location>
        <begin position="1"/>
        <end position="20"/>
    </location>
</feature>
<dbReference type="PANTHER" id="PTHR43377">
    <property type="entry name" value="BILIVERDIN REDUCTASE A"/>
    <property type="match status" value="1"/>
</dbReference>
<dbReference type="EMBL" id="FNQC01000014">
    <property type="protein sequence ID" value="SDZ43167.1"/>
    <property type="molecule type" value="Genomic_DNA"/>
</dbReference>
<dbReference type="InterPro" id="IPR036291">
    <property type="entry name" value="NAD(P)-bd_dom_sf"/>
</dbReference>
<feature type="domain" description="GFO/IDH/MocA-like oxidoreductase" evidence="3">
    <location>
        <begin position="170"/>
        <end position="287"/>
    </location>
</feature>
<dbReference type="RefSeq" id="WP_033405414.1">
    <property type="nucleotide sequence ID" value="NZ_FNQC01000014.1"/>
</dbReference>
<organism evidence="4 5">
    <name type="scientific">Rhodonellum ikkaensis</name>
    <dbReference type="NCBI Taxonomy" id="336829"/>
    <lineage>
        <taxon>Bacteria</taxon>
        <taxon>Pseudomonadati</taxon>
        <taxon>Bacteroidota</taxon>
        <taxon>Cytophagia</taxon>
        <taxon>Cytophagales</taxon>
        <taxon>Cytophagaceae</taxon>
        <taxon>Rhodonellum</taxon>
    </lineage>
</organism>
<keyword evidence="1" id="KW-0732">Signal</keyword>
<dbReference type="InterPro" id="IPR055170">
    <property type="entry name" value="GFO_IDH_MocA-like_dom"/>
</dbReference>
<dbReference type="Pfam" id="PF22725">
    <property type="entry name" value="GFO_IDH_MocA_C3"/>
    <property type="match status" value="1"/>
</dbReference>
<dbReference type="InterPro" id="IPR000683">
    <property type="entry name" value="Gfo/Idh/MocA-like_OxRdtase_N"/>
</dbReference>
<sequence>MKTVILFVFFNCFFSTVAFSEASLEKPIKIAMAGLSHGHSGWIFQNHFQGDFNLVGVFETDTALINEFIDRYKLQKDLFYTDLTKMLDDQKPDGLLAFGPISEHLSVVQAAAPRGIHVMVEKPLAINMEQAQEMKKLAEENKIQLLTNFETSWYPSTMKSIQIGSQGNENFGQLRKAVFHHGHKGPKEIGVGPEFLNWLTDPEQNGGGALVDFGCYGANIMTTLTHGVEPISVTAVTQTHKPEIYPLVEDEATIIVTYPNAQAIIQGSWNWPFDRKDMEIYGERGYVIAADKNTMKFRYADSGKEKTVLVSQEETGVYVNPFAYFVEVISGKIQPEPFGLYSLENNMMVVRILDAAKKSAATGKTVYFE</sequence>
<dbReference type="Proteomes" id="UP000199663">
    <property type="component" value="Unassembled WGS sequence"/>
</dbReference>
<dbReference type="Pfam" id="PF01408">
    <property type="entry name" value="GFO_IDH_MocA"/>
    <property type="match status" value="1"/>
</dbReference>
<dbReference type="SUPFAM" id="SSF51735">
    <property type="entry name" value="NAD(P)-binding Rossmann-fold domains"/>
    <property type="match status" value="1"/>
</dbReference>
<dbReference type="PANTHER" id="PTHR43377:SF1">
    <property type="entry name" value="BILIVERDIN REDUCTASE A"/>
    <property type="match status" value="1"/>
</dbReference>
<dbReference type="SUPFAM" id="SSF55347">
    <property type="entry name" value="Glyceraldehyde-3-phosphate dehydrogenase-like, C-terminal domain"/>
    <property type="match status" value="1"/>
</dbReference>
<evidence type="ECO:0000313" key="5">
    <source>
        <dbReference type="Proteomes" id="UP000199663"/>
    </source>
</evidence>
<name>A0A1H3SZS4_9BACT</name>
<evidence type="ECO:0000259" key="3">
    <source>
        <dbReference type="Pfam" id="PF22725"/>
    </source>
</evidence>
<protein>
    <submittedName>
        <fullName evidence="4">Predicted dehydrogenase</fullName>
    </submittedName>
</protein>
<evidence type="ECO:0000259" key="2">
    <source>
        <dbReference type="Pfam" id="PF01408"/>
    </source>
</evidence>